<feature type="coiled-coil region" evidence="12">
    <location>
        <begin position="419"/>
        <end position="513"/>
    </location>
</feature>
<evidence type="ECO:0000256" key="12">
    <source>
        <dbReference type="RuleBase" id="RU362034"/>
    </source>
</evidence>
<dbReference type="FunFam" id="3.40.50.300:FF:000010">
    <property type="entry name" value="Chaperone clpB 1, putative"/>
    <property type="match status" value="1"/>
</dbReference>
<evidence type="ECO:0000256" key="1">
    <source>
        <dbReference type="ARBA" id="ARBA00004496"/>
    </source>
</evidence>
<comment type="similarity">
    <text evidence="2 11">Belongs to the ClpA/ClpB family.</text>
</comment>
<dbReference type="Gene3D" id="1.10.8.60">
    <property type="match status" value="1"/>
</dbReference>
<dbReference type="Gene3D" id="1.10.1780.10">
    <property type="entry name" value="Clp, N-terminal domain"/>
    <property type="match status" value="1"/>
</dbReference>
<dbReference type="Pfam" id="PF17871">
    <property type="entry name" value="AAA_lid_9"/>
    <property type="match status" value="1"/>
</dbReference>
<evidence type="ECO:0000256" key="2">
    <source>
        <dbReference type="ARBA" id="ARBA00008675"/>
    </source>
</evidence>
<dbReference type="PROSITE" id="PS00871">
    <property type="entry name" value="CLPAB_2"/>
    <property type="match status" value="1"/>
</dbReference>
<dbReference type="PROSITE" id="PS00870">
    <property type="entry name" value="CLPAB_1"/>
    <property type="match status" value="1"/>
</dbReference>
<evidence type="ECO:0000256" key="10">
    <source>
        <dbReference type="PROSITE-ProRule" id="PRU01251"/>
    </source>
</evidence>
<dbReference type="GO" id="GO:0034605">
    <property type="term" value="P:cellular response to heat"/>
    <property type="evidence" value="ECO:0007669"/>
    <property type="project" value="TreeGrafter"/>
</dbReference>
<dbReference type="Gene3D" id="3.40.50.300">
    <property type="entry name" value="P-loop containing nucleotide triphosphate hydrolases"/>
    <property type="match status" value="3"/>
</dbReference>
<dbReference type="InterPro" id="IPR036628">
    <property type="entry name" value="Clp_N_dom_sf"/>
</dbReference>
<comment type="subcellular location">
    <subcellularLocation>
        <location evidence="1 12">Cytoplasm</location>
    </subcellularLocation>
</comment>
<evidence type="ECO:0000313" key="15">
    <source>
        <dbReference type="Proteomes" id="UP000051160"/>
    </source>
</evidence>
<dbReference type="NCBIfam" id="TIGR03346">
    <property type="entry name" value="chaperone_ClpB"/>
    <property type="match status" value="1"/>
</dbReference>
<dbReference type="FunFam" id="3.40.50.300:FF:000120">
    <property type="entry name" value="ATP-dependent chaperone ClpB"/>
    <property type="match status" value="1"/>
</dbReference>
<dbReference type="PROSITE" id="PS51903">
    <property type="entry name" value="CLP_R"/>
    <property type="match status" value="1"/>
</dbReference>
<evidence type="ECO:0000256" key="7">
    <source>
        <dbReference type="ARBA" id="ARBA00023186"/>
    </source>
</evidence>
<evidence type="ECO:0000256" key="5">
    <source>
        <dbReference type="ARBA" id="ARBA00022840"/>
    </source>
</evidence>
<dbReference type="InterPro" id="IPR018368">
    <property type="entry name" value="ClpA/B_CS1"/>
</dbReference>
<dbReference type="Pfam" id="PF00004">
    <property type="entry name" value="AAA"/>
    <property type="match status" value="1"/>
</dbReference>
<keyword evidence="5 11" id="KW-0067">ATP-binding</keyword>
<dbReference type="PANTHER" id="PTHR11638:SF18">
    <property type="entry name" value="HEAT SHOCK PROTEIN 104"/>
    <property type="match status" value="1"/>
</dbReference>
<evidence type="ECO:0000256" key="6">
    <source>
        <dbReference type="ARBA" id="ARBA00023054"/>
    </source>
</evidence>
<proteinExistence type="inferred from homology"/>
<evidence type="ECO:0000256" key="3">
    <source>
        <dbReference type="ARBA" id="ARBA00022737"/>
    </source>
</evidence>
<dbReference type="InterPro" id="IPR028299">
    <property type="entry name" value="ClpA/B_CS2"/>
</dbReference>
<keyword evidence="12" id="KW-0963">Cytoplasm</keyword>
<dbReference type="InterPro" id="IPR017730">
    <property type="entry name" value="Chaperonin_ClpB"/>
</dbReference>
<sequence length="881" mass="98025">MKPLNELEMIESMNPDLLTQSVSDAIAEAQQIAVNRKQQAIGVSHLFKFLIQPGQLDRQIFSELGLDMDQLNAELDREINLISTVEGEQVTYGQNLSPDMYRLLQKADEVRKELGDDYIASDTLILAVVQMSGSRLGDYLKQQGITLQQVKNKIQTIRGGEKVTSKNQEEGFQALDKYGIDLVKAMRSGERDPIIGRDDEILSVTRILSRKTKNNPVLIGEPGVGKTAIVEGLAQRIARGDVPENLKNKVIFSLDMGSLIAGAKYRGEFEERLKAVLNEVKKSNGDIIMFIDEIHNIVGAGKTEGSMDAGNLLKPMLARGELHLIGATTTDEYRKYMEKDRALERRFQKVAVREPSVEDTITILRGLRERFEIHHGVRIHDNALVAAAKLSDRYITDRFLPDKALDLIDEASASIRVEMNSAPTELDQARRQLMRLEVEEAALKQETDEASKTRLTEVQKTLADVKETVTNLNARWEDEKHALDALSEKKTALDKATRELSEAENKYDLDRAAVLQHGTIPQLKKELAEMEQKDHSGDWLVEESVTEQEIAAVVAKMTGIPINRLVATEREKLLHLADNLHQRVIGQDEAVQAVSDAVLRSRAGLQDPSKPLGSFLFLGPTGVGKTELAKALAESLFDSEDEMVRIDMSEYMEKESVSRLVGAAPGYIGYEEGGQLTEAVRRHPYTIVLFDEIEKAHPDVFNVLLQVLDDGRLTDGQGRTVNFKNTLLIMTSNLGSDILLDGTDENGVIADSAKAQVASLLQRSFKPEFLNRIDDTIMFKPLTLTDVEQIVTKLIDKLTKRLTEQQIGLTITPEATHWLAQRGYLPAYGARPLQRTITNLVETPLAKLIISNTVTSQSQVEIALNATGDGIVFNQLEKAVD</sequence>
<dbReference type="CDD" id="cd19499">
    <property type="entry name" value="RecA-like_ClpB_Hsp104-like"/>
    <property type="match status" value="1"/>
</dbReference>
<dbReference type="SUPFAM" id="SSF52540">
    <property type="entry name" value="P-loop containing nucleoside triphosphate hydrolases"/>
    <property type="match status" value="2"/>
</dbReference>
<reference evidence="14 15" key="1">
    <citation type="journal article" date="2015" name="Genome Announc.">
        <title>Expanding the biotechnology potential of lactobacilli through comparative genomics of 213 strains and associated genera.</title>
        <authorList>
            <person name="Sun Z."/>
            <person name="Harris H.M."/>
            <person name="McCann A."/>
            <person name="Guo C."/>
            <person name="Argimon S."/>
            <person name="Zhang W."/>
            <person name="Yang X."/>
            <person name="Jeffery I.B."/>
            <person name="Cooney J.C."/>
            <person name="Kagawa T.F."/>
            <person name="Liu W."/>
            <person name="Song Y."/>
            <person name="Salvetti E."/>
            <person name="Wrobel A."/>
            <person name="Rasinkangas P."/>
            <person name="Parkhill J."/>
            <person name="Rea M.C."/>
            <person name="O'Sullivan O."/>
            <person name="Ritari J."/>
            <person name="Douillard F.P."/>
            <person name="Paul Ross R."/>
            <person name="Yang R."/>
            <person name="Briner A.E."/>
            <person name="Felis G.E."/>
            <person name="de Vos W.M."/>
            <person name="Barrangou R."/>
            <person name="Klaenhammer T.R."/>
            <person name="Caufield P.W."/>
            <person name="Cui Y."/>
            <person name="Zhang H."/>
            <person name="O'Toole P.W."/>
        </authorList>
    </citation>
    <scope>NUCLEOTIDE SEQUENCE [LARGE SCALE GENOMIC DNA]</scope>
    <source>
        <strain evidence="14 15">DSM 19909</strain>
    </source>
</reference>
<dbReference type="PRINTS" id="PR00300">
    <property type="entry name" value="CLPPROTEASEA"/>
</dbReference>
<comment type="subunit">
    <text evidence="9">Homohexamer. The oligomerization is ATP-dependent.</text>
</comment>
<dbReference type="InterPro" id="IPR004176">
    <property type="entry name" value="Clp_R_N"/>
</dbReference>
<evidence type="ECO:0000259" key="13">
    <source>
        <dbReference type="PROSITE" id="PS51903"/>
    </source>
</evidence>
<keyword evidence="3 10" id="KW-0677">Repeat</keyword>
<dbReference type="Proteomes" id="UP000051160">
    <property type="component" value="Unassembled WGS sequence"/>
</dbReference>
<dbReference type="InterPro" id="IPR019489">
    <property type="entry name" value="Clp_ATPase_C"/>
</dbReference>
<keyword evidence="4 11" id="KW-0547">Nucleotide-binding</keyword>
<dbReference type="Pfam" id="PF02861">
    <property type="entry name" value="Clp_N"/>
    <property type="match status" value="1"/>
</dbReference>
<keyword evidence="7 11" id="KW-0143">Chaperone</keyword>
<dbReference type="InterPro" id="IPR003593">
    <property type="entry name" value="AAA+_ATPase"/>
</dbReference>
<evidence type="ECO:0000256" key="4">
    <source>
        <dbReference type="ARBA" id="ARBA00022741"/>
    </source>
</evidence>
<protein>
    <recommendedName>
        <fullName evidence="12">Chaperone protein ClpB</fullName>
    </recommendedName>
</protein>
<dbReference type="Pfam" id="PF07724">
    <property type="entry name" value="AAA_2"/>
    <property type="match status" value="1"/>
</dbReference>
<dbReference type="EMBL" id="AZEE01000028">
    <property type="protein sequence ID" value="KRK98128.1"/>
    <property type="molecule type" value="Genomic_DNA"/>
</dbReference>
<dbReference type="InterPro" id="IPR001270">
    <property type="entry name" value="ClpA/B"/>
</dbReference>
<keyword evidence="15" id="KW-1185">Reference proteome</keyword>
<dbReference type="Pfam" id="PF10431">
    <property type="entry name" value="ClpB_D2-small"/>
    <property type="match status" value="1"/>
</dbReference>
<evidence type="ECO:0000313" key="14">
    <source>
        <dbReference type="EMBL" id="KRK98128.1"/>
    </source>
</evidence>
<keyword evidence="6 12" id="KW-0175">Coiled coil</keyword>
<dbReference type="InterPro" id="IPR027417">
    <property type="entry name" value="P-loop_NTPase"/>
</dbReference>
<dbReference type="InterPro" id="IPR003959">
    <property type="entry name" value="ATPase_AAA_core"/>
</dbReference>
<dbReference type="SMART" id="SM00382">
    <property type="entry name" value="AAA"/>
    <property type="match status" value="2"/>
</dbReference>
<comment type="caution">
    <text evidence="14">The sequence shown here is derived from an EMBL/GenBank/DDBJ whole genome shotgun (WGS) entry which is preliminary data.</text>
</comment>
<keyword evidence="12" id="KW-0346">Stress response</keyword>
<feature type="domain" description="Clp R" evidence="13">
    <location>
        <begin position="15"/>
        <end position="160"/>
    </location>
</feature>
<evidence type="ECO:0000256" key="8">
    <source>
        <dbReference type="ARBA" id="ARBA00025613"/>
    </source>
</evidence>
<dbReference type="FunFam" id="3.40.50.300:FF:000025">
    <property type="entry name" value="ATP-dependent Clp protease subunit"/>
    <property type="match status" value="1"/>
</dbReference>
<dbReference type="STRING" id="1423776.FD04_GL001106"/>
<dbReference type="GO" id="GO:0042026">
    <property type="term" value="P:protein refolding"/>
    <property type="evidence" value="ECO:0007669"/>
    <property type="project" value="UniProtKB-UniRule"/>
</dbReference>
<evidence type="ECO:0000256" key="11">
    <source>
        <dbReference type="RuleBase" id="RU004432"/>
    </source>
</evidence>
<dbReference type="PANTHER" id="PTHR11638">
    <property type="entry name" value="ATP-DEPENDENT CLP PROTEASE"/>
    <property type="match status" value="1"/>
</dbReference>
<accession>A0A0R1LRK5</accession>
<evidence type="ECO:0000256" key="9">
    <source>
        <dbReference type="ARBA" id="ARBA00026057"/>
    </source>
</evidence>
<dbReference type="GO" id="GO:0005737">
    <property type="term" value="C:cytoplasm"/>
    <property type="evidence" value="ECO:0007669"/>
    <property type="project" value="UniProtKB-SubCell"/>
</dbReference>
<comment type="function">
    <text evidence="8">Part of a stress-induced multi-chaperone system, it is involved in the recovery of the cell from heat-induced damage, in cooperation with DnaK, DnaJ and GrpE. Acts before DnaK, in the processing of protein aggregates. Protein binding stimulates the ATPase activity; ATP hydrolysis unfolds the denatured protein aggregates, which probably helps expose new hydrophobic binding sites on the surface of ClpB-bound aggregates, contributing to the solubilization and refolding of denatured protein aggregates by DnaK.</text>
</comment>
<dbReference type="InterPro" id="IPR041546">
    <property type="entry name" value="ClpA/ClpB_AAA_lid"/>
</dbReference>
<gene>
    <name evidence="12" type="primary">clpB</name>
    <name evidence="14" type="ORF">FD04_GL001106</name>
</gene>
<name>A0A0R1LRK5_9LACO</name>
<dbReference type="CDD" id="cd00009">
    <property type="entry name" value="AAA"/>
    <property type="match status" value="1"/>
</dbReference>
<dbReference type="GO" id="GO:0016887">
    <property type="term" value="F:ATP hydrolysis activity"/>
    <property type="evidence" value="ECO:0007669"/>
    <property type="project" value="InterPro"/>
</dbReference>
<dbReference type="SUPFAM" id="SSF81923">
    <property type="entry name" value="Double Clp-N motif"/>
    <property type="match status" value="1"/>
</dbReference>
<comment type="subunit">
    <text evidence="12">Homohexamer; The oligomerization is ATP-dependent.</text>
</comment>
<dbReference type="SMART" id="SM01086">
    <property type="entry name" value="ClpB_D2-small"/>
    <property type="match status" value="1"/>
</dbReference>
<dbReference type="InterPro" id="IPR050130">
    <property type="entry name" value="ClpA_ClpB"/>
</dbReference>
<dbReference type="GO" id="GO:0005524">
    <property type="term" value="F:ATP binding"/>
    <property type="evidence" value="ECO:0007669"/>
    <property type="project" value="UniProtKB-UniRule"/>
</dbReference>
<organism evidence="14 15">
    <name type="scientific">Secundilactobacillus odoratitofui DSM 19909 = JCM 15043</name>
    <dbReference type="NCBI Taxonomy" id="1423776"/>
    <lineage>
        <taxon>Bacteria</taxon>
        <taxon>Bacillati</taxon>
        <taxon>Bacillota</taxon>
        <taxon>Bacilli</taxon>
        <taxon>Lactobacillales</taxon>
        <taxon>Lactobacillaceae</taxon>
        <taxon>Secundilactobacillus</taxon>
    </lineage>
</organism>
<dbReference type="PATRIC" id="fig|1423776.4.peg.1117"/>
<dbReference type="AlphaFoldDB" id="A0A0R1LRK5"/>